<evidence type="ECO:0000256" key="3">
    <source>
        <dbReference type="ARBA" id="ARBA00022692"/>
    </source>
</evidence>
<feature type="transmembrane region" description="Helical" evidence="6">
    <location>
        <begin position="43"/>
        <end position="62"/>
    </location>
</feature>
<protein>
    <recommendedName>
        <fullName evidence="7">Polysaccharide chain length determinant N-terminal domain-containing protein</fullName>
    </recommendedName>
</protein>
<reference evidence="8" key="1">
    <citation type="journal article" date="2020" name="Microbiol. Resour. Announc.">
        <title>Complete Genome Sequence of Novel Psychrotolerant Legionella Strain TUM19329, Isolated from Antarctic Lake Sediment.</title>
        <authorList>
            <person name="Shimada S."/>
            <person name="Nakai R."/>
            <person name="Aoki K."/>
            <person name="Shimoeda N."/>
            <person name="Ohno G."/>
            <person name="Miyazaki Y."/>
            <person name="Kudoh S."/>
            <person name="Imura S."/>
            <person name="Watanabe K."/>
            <person name="Ishii Y."/>
            <person name="Tateda K."/>
        </authorList>
    </citation>
    <scope>NUCLEOTIDE SEQUENCE [LARGE SCALE GENOMIC DNA]</scope>
    <source>
        <strain evidence="8">TUM19329</strain>
    </source>
</reference>
<evidence type="ECO:0000256" key="1">
    <source>
        <dbReference type="ARBA" id="ARBA00004651"/>
    </source>
</evidence>
<evidence type="ECO:0000259" key="7">
    <source>
        <dbReference type="Pfam" id="PF02706"/>
    </source>
</evidence>
<dbReference type="AlphaFoldDB" id="A0A6F8T4N7"/>
<dbReference type="Proteomes" id="UP000502894">
    <property type="component" value="Chromosome"/>
</dbReference>
<keyword evidence="2" id="KW-1003">Cell membrane</keyword>
<keyword evidence="4 6" id="KW-1133">Transmembrane helix</keyword>
<dbReference type="KEGG" id="lant:TUM19329_12870"/>
<evidence type="ECO:0000256" key="6">
    <source>
        <dbReference type="SAM" id="Phobius"/>
    </source>
</evidence>
<evidence type="ECO:0000313" key="8">
    <source>
        <dbReference type="EMBL" id="BCA94926.1"/>
    </source>
</evidence>
<keyword evidence="3 6" id="KW-0812">Transmembrane</keyword>
<dbReference type="RefSeq" id="WP_173236659.1">
    <property type="nucleotide sequence ID" value="NZ_AP022839.1"/>
</dbReference>
<dbReference type="InterPro" id="IPR003856">
    <property type="entry name" value="LPS_length_determ_N"/>
</dbReference>
<dbReference type="Gene3D" id="3.30.1890.10">
    <property type="entry name" value="FepE-like"/>
    <property type="match status" value="1"/>
</dbReference>
<evidence type="ECO:0000313" key="9">
    <source>
        <dbReference type="Proteomes" id="UP000502894"/>
    </source>
</evidence>
<keyword evidence="5 6" id="KW-0472">Membrane</keyword>
<feature type="transmembrane region" description="Helical" evidence="6">
    <location>
        <begin position="304"/>
        <end position="327"/>
    </location>
</feature>
<dbReference type="GO" id="GO:0005886">
    <property type="term" value="C:plasma membrane"/>
    <property type="evidence" value="ECO:0007669"/>
    <property type="project" value="UniProtKB-SubCell"/>
</dbReference>
<dbReference type="Pfam" id="PF02706">
    <property type="entry name" value="Wzz"/>
    <property type="match status" value="1"/>
</dbReference>
<name>A0A6F8T4N7_9GAMM</name>
<sequence length="353" mass="40486">MMYDEAGPSKVKVMDASNILVHNKLENYESINLMNLVYTKGWFIIYITAICTILAIGCTFFLKPHYKITTLLVEPKIEAYKDIFLNTRSDITQADLFTLFLKKLSDIQNFNSFLKQSSEIDNTFQISSDINNSLKSKVIINHNDPVEAELTIISPQLDANADLNKAYISFTNKKTLSEFIKKQHDAVNIKIKKIKEKISVIIDTLKNQQTFFIDRLKNQIAILKTKKNNKENQQYLLHLENELYKHQYNIDALDLNHKSGNNYLVELKLQLQLLESLSFKLPNVSSYEIKNLSTVGSIMISKKLVIMLGFFLGLILALTISILQTIFQVRKELKLSMTLNSPDFEAEKVSSQS</sequence>
<accession>A0A6F8T4N7</accession>
<evidence type="ECO:0000256" key="4">
    <source>
        <dbReference type="ARBA" id="ARBA00022989"/>
    </source>
</evidence>
<comment type="subcellular location">
    <subcellularLocation>
        <location evidence="1">Cell membrane</location>
        <topology evidence="1">Multi-pass membrane protein</topology>
    </subcellularLocation>
</comment>
<evidence type="ECO:0000256" key="5">
    <source>
        <dbReference type="ARBA" id="ARBA00023136"/>
    </source>
</evidence>
<dbReference type="SUPFAM" id="SSF160355">
    <property type="entry name" value="Bacterial polysaccharide co-polymerase-like"/>
    <property type="match status" value="1"/>
</dbReference>
<gene>
    <name evidence="8" type="ORF">TUM19329_12870</name>
</gene>
<keyword evidence="9" id="KW-1185">Reference proteome</keyword>
<proteinExistence type="predicted"/>
<evidence type="ECO:0000256" key="2">
    <source>
        <dbReference type="ARBA" id="ARBA00022475"/>
    </source>
</evidence>
<organism evidence="8 9">
    <name type="scientific">Legionella antarctica</name>
    <dbReference type="NCBI Taxonomy" id="2708020"/>
    <lineage>
        <taxon>Bacteria</taxon>
        <taxon>Pseudomonadati</taxon>
        <taxon>Pseudomonadota</taxon>
        <taxon>Gammaproteobacteria</taxon>
        <taxon>Legionellales</taxon>
        <taxon>Legionellaceae</taxon>
        <taxon>Legionella</taxon>
    </lineage>
</organism>
<dbReference type="EMBL" id="AP022839">
    <property type="protein sequence ID" value="BCA94926.1"/>
    <property type="molecule type" value="Genomic_DNA"/>
</dbReference>
<feature type="domain" description="Polysaccharide chain length determinant N-terminal" evidence="7">
    <location>
        <begin position="32"/>
        <end position="124"/>
    </location>
</feature>